<keyword evidence="4" id="KW-1185">Reference proteome</keyword>
<organism evidence="3 4">
    <name type="scientific">Clostridium yunnanense</name>
    <dbReference type="NCBI Taxonomy" id="2800325"/>
    <lineage>
        <taxon>Bacteria</taxon>
        <taxon>Bacillati</taxon>
        <taxon>Bacillota</taxon>
        <taxon>Clostridia</taxon>
        <taxon>Eubacteriales</taxon>
        <taxon>Clostridiaceae</taxon>
        <taxon>Clostridium</taxon>
    </lineage>
</organism>
<dbReference type="Gene3D" id="2.30.30.110">
    <property type="match status" value="1"/>
</dbReference>
<dbReference type="Gene3D" id="1.25.40.10">
    <property type="entry name" value="Tetratricopeptide repeat domain"/>
    <property type="match status" value="1"/>
</dbReference>
<dbReference type="SUPFAM" id="SSF50118">
    <property type="entry name" value="Cell growth inhibitor/plasmid maintenance toxic component"/>
    <property type="match status" value="1"/>
</dbReference>
<keyword evidence="2" id="KW-1277">Toxin-antitoxin system</keyword>
<dbReference type="InterPro" id="IPR011990">
    <property type="entry name" value="TPR-like_helical_dom_sf"/>
</dbReference>
<dbReference type="Pfam" id="PF02452">
    <property type="entry name" value="PemK_toxin"/>
    <property type="match status" value="1"/>
</dbReference>
<evidence type="ECO:0000256" key="1">
    <source>
        <dbReference type="ARBA" id="ARBA00007521"/>
    </source>
</evidence>
<reference evidence="4" key="1">
    <citation type="submission" date="2021-01" db="EMBL/GenBank/DDBJ databases">
        <title>Genome public.</title>
        <authorList>
            <person name="Liu C."/>
            <person name="Sun Q."/>
        </authorList>
    </citation>
    <scope>NUCLEOTIDE SEQUENCE [LARGE SCALE GENOMIC DNA]</scope>
    <source>
        <strain evidence="4">YIM B02505</strain>
    </source>
</reference>
<accession>A0ABS1EIF4</accession>
<evidence type="ECO:0000256" key="2">
    <source>
        <dbReference type="ARBA" id="ARBA00022649"/>
    </source>
</evidence>
<dbReference type="EMBL" id="JAENHN010000002">
    <property type="protein sequence ID" value="MBK1809165.1"/>
    <property type="molecule type" value="Genomic_DNA"/>
</dbReference>
<dbReference type="RefSeq" id="WP_200265712.1">
    <property type="nucleotide sequence ID" value="NZ_JAENHN010000002.1"/>
</dbReference>
<protein>
    <submittedName>
        <fullName evidence="3">Type II toxin-antitoxin system PemK/MazF family toxin</fullName>
    </submittedName>
</protein>
<proteinExistence type="inferred from homology"/>
<dbReference type="InterPro" id="IPR011067">
    <property type="entry name" value="Plasmid_toxin/cell-grow_inhib"/>
</dbReference>
<evidence type="ECO:0000313" key="4">
    <source>
        <dbReference type="Proteomes" id="UP000596739"/>
    </source>
</evidence>
<sequence length="327" mass="38637">MKKNVFPREIWLADLKDNENANGMLLKDIHPILILNDFKTLSKQDLIQIVPITSNTERFLRSHLKLEGYGLDLNSKALFEQTTTIHRDQLLQRLGKVDDPETNKKIDNMIRKTILVNSESKLNLDNVVSTFNKQLEEKAELEKLNIIVTKIRESYFAKEYEVMEELTDKLIGKVNKASLERTVKNNLMWTAFYFLAVSNYDVKNIDLSIEYIEKSLKYINSVDDKHHFAMSMWYLGNCFAEIDREDEAADIFKQLSKYYKANNMLKERFVCVFNITFCNRNFNMMNKIIKMIEDHKSNTWFTEIDKEYVIKDLKSEVKRLRDKLNIN</sequence>
<dbReference type="Proteomes" id="UP000596739">
    <property type="component" value="Unassembled WGS sequence"/>
</dbReference>
<dbReference type="SUPFAM" id="SSF48452">
    <property type="entry name" value="TPR-like"/>
    <property type="match status" value="1"/>
</dbReference>
<comment type="caution">
    <text evidence="3">The sequence shown here is derived from an EMBL/GenBank/DDBJ whole genome shotgun (WGS) entry which is preliminary data.</text>
</comment>
<gene>
    <name evidence="3" type="ORF">JHL18_00690</name>
</gene>
<name>A0ABS1EIF4_9CLOT</name>
<evidence type="ECO:0000313" key="3">
    <source>
        <dbReference type="EMBL" id="MBK1809165.1"/>
    </source>
</evidence>
<comment type="similarity">
    <text evidence="1">Belongs to the PemK/MazF family.</text>
</comment>
<dbReference type="InterPro" id="IPR003477">
    <property type="entry name" value="PemK-like"/>
</dbReference>